<evidence type="ECO:0000256" key="1">
    <source>
        <dbReference type="ARBA" id="ARBA00004496"/>
    </source>
</evidence>
<dbReference type="OrthoDB" id="9800814at2"/>
<dbReference type="GO" id="GO:0000166">
    <property type="term" value="F:nucleotide binding"/>
    <property type="evidence" value="ECO:0007669"/>
    <property type="project" value="UniProtKB-KW"/>
</dbReference>
<comment type="miscellaneous">
    <text evidence="14">This function is generally fulfilled by the C-terminal part of HisG, which is missing in some bacteria such as this one.</text>
</comment>
<dbReference type="PANTHER" id="PTHR43707:SF6">
    <property type="entry name" value="ATP PHOSPHORIBOSYLTRANSFERASE REGULATORY SUBUNIT"/>
    <property type="match status" value="1"/>
</dbReference>
<comment type="catalytic activity">
    <reaction evidence="13">
        <text>tRNA(His) + L-histidine + ATP = L-histidyl-tRNA(His) + AMP + diphosphate + H(+)</text>
        <dbReference type="Rhea" id="RHEA:17313"/>
        <dbReference type="Rhea" id="RHEA-COMP:9665"/>
        <dbReference type="Rhea" id="RHEA-COMP:9689"/>
        <dbReference type="ChEBI" id="CHEBI:15378"/>
        <dbReference type="ChEBI" id="CHEBI:30616"/>
        <dbReference type="ChEBI" id="CHEBI:33019"/>
        <dbReference type="ChEBI" id="CHEBI:57595"/>
        <dbReference type="ChEBI" id="CHEBI:78442"/>
        <dbReference type="ChEBI" id="CHEBI:78527"/>
        <dbReference type="ChEBI" id="CHEBI:456215"/>
        <dbReference type="EC" id="6.1.1.21"/>
    </reaction>
</comment>
<evidence type="ECO:0000256" key="13">
    <source>
        <dbReference type="ARBA" id="ARBA00047639"/>
    </source>
</evidence>
<dbReference type="InterPro" id="IPR004154">
    <property type="entry name" value="Anticodon-bd"/>
</dbReference>
<dbReference type="PIRSF" id="PIRSF001549">
    <property type="entry name" value="His-tRNA_synth"/>
    <property type="match status" value="1"/>
</dbReference>
<dbReference type="InterPro" id="IPR004517">
    <property type="entry name" value="HisZ"/>
</dbReference>
<evidence type="ECO:0000256" key="4">
    <source>
        <dbReference type="ARBA" id="ARBA00020397"/>
    </source>
</evidence>
<dbReference type="GO" id="GO:0006427">
    <property type="term" value="P:histidyl-tRNA aminoacylation"/>
    <property type="evidence" value="ECO:0007669"/>
    <property type="project" value="TreeGrafter"/>
</dbReference>
<evidence type="ECO:0000256" key="14">
    <source>
        <dbReference type="HAMAP-Rule" id="MF_00125"/>
    </source>
</evidence>
<evidence type="ECO:0000259" key="16">
    <source>
        <dbReference type="Pfam" id="PF03129"/>
    </source>
</evidence>
<feature type="binding site" evidence="15">
    <location>
        <position position="275"/>
    </location>
    <ligand>
        <name>L-histidine</name>
        <dbReference type="ChEBI" id="CHEBI:57595"/>
    </ligand>
</feature>
<evidence type="ECO:0000256" key="10">
    <source>
        <dbReference type="ARBA" id="ARBA00023102"/>
    </source>
</evidence>
<comment type="subunit">
    <text evidence="14">Heteromultimer composed of HisG and HisZ subunits.</text>
</comment>
<sequence>MTELHSSTDIVLPKGVKDFLPARAARIDYLRRTLLDLFHRWGFRLVLPAGLENLDVLERGLGPDLRQTAVRFDDRQSGRLVAVPPDITPQIARIAATRMHELPLPLRLCYSGRVLRHAEQQMGKDREIYQAGVELVGLHQAEADAEMIAMTVEALETLGAREFTIDVGQVEFVRGIMNDLDLEQDQLARLRDHIRRKDAPGLRDLLEELPLPDRRKEELLALPRLFGGRDVLEKAAAVVESTAARQALDNLYEVLATLETYRVDSWVLFDLGEIRGLDYHTGITFQAFLPGIGHAVCSGGRYDNLTARYGRRLPATGFTFNLLNLFFALEKELSAPALQRTDFLLFQQGRDKQKAQKIAAQLRRQGFSAARDSYPRSLPESLDYAKKMDYRYVMVIEEQSDQVELIRVDDEQKTSISVADIETGKIGLAIQRS</sequence>
<dbReference type="GO" id="GO:0000105">
    <property type="term" value="P:L-histidine biosynthetic process"/>
    <property type="evidence" value="ECO:0007669"/>
    <property type="project" value="UniProtKB-UniRule"/>
</dbReference>
<keyword evidence="8" id="KW-0547">Nucleotide-binding</keyword>
<evidence type="ECO:0000256" key="6">
    <source>
        <dbReference type="ARBA" id="ARBA00022598"/>
    </source>
</evidence>
<keyword evidence="6" id="KW-0436">Ligase</keyword>
<dbReference type="HAMAP" id="MF_00125">
    <property type="entry name" value="HisZ"/>
    <property type="match status" value="1"/>
</dbReference>
<comment type="function">
    <text evidence="12 14">Required for the first step of histidine biosynthesis. May allow the feedback regulation of ATP phosphoribosyltransferase activity by histidine.</text>
</comment>
<comment type="caution">
    <text evidence="18">The sequence shown here is derived from an EMBL/GenBank/DDBJ whole genome shotgun (WGS) entry which is preliminary data.</text>
</comment>
<comment type="similarity">
    <text evidence="3 14">Belongs to the class-II aminoacyl-tRNA synthetase family. HisZ subfamily.</text>
</comment>
<evidence type="ECO:0000313" key="19">
    <source>
        <dbReference type="Proteomes" id="UP000324159"/>
    </source>
</evidence>
<evidence type="ECO:0000256" key="15">
    <source>
        <dbReference type="PIRSR" id="PIRSR001549-1"/>
    </source>
</evidence>
<evidence type="ECO:0000256" key="3">
    <source>
        <dbReference type="ARBA" id="ARBA00005539"/>
    </source>
</evidence>
<keyword evidence="19" id="KW-1185">Reference proteome</keyword>
<protein>
    <recommendedName>
        <fullName evidence="4 14">ATP phosphoribosyltransferase regulatory subunit</fullName>
    </recommendedName>
</protein>
<dbReference type="InterPro" id="IPR041715">
    <property type="entry name" value="HisRS-like_core"/>
</dbReference>
<feature type="domain" description="Class II Histidinyl-tRNA synthetase (HisRS)-like catalytic core" evidence="17">
    <location>
        <begin position="15"/>
        <end position="322"/>
    </location>
</feature>
<dbReference type="SUPFAM" id="SSF52954">
    <property type="entry name" value="Class II aaRS ABD-related"/>
    <property type="match status" value="1"/>
</dbReference>
<organism evidence="18 19">
    <name type="scientific">Geothermobacter ehrlichii</name>
    <dbReference type="NCBI Taxonomy" id="213224"/>
    <lineage>
        <taxon>Bacteria</taxon>
        <taxon>Pseudomonadati</taxon>
        <taxon>Thermodesulfobacteriota</taxon>
        <taxon>Desulfuromonadia</taxon>
        <taxon>Desulfuromonadales</taxon>
        <taxon>Geothermobacteraceae</taxon>
        <taxon>Geothermobacter</taxon>
    </lineage>
</organism>
<dbReference type="Pfam" id="PF13393">
    <property type="entry name" value="tRNA-synt_His"/>
    <property type="match status" value="1"/>
</dbReference>
<feature type="binding site" evidence="15">
    <location>
        <position position="130"/>
    </location>
    <ligand>
        <name>L-histidine</name>
        <dbReference type="ChEBI" id="CHEBI:57595"/>
    </ligand>
</feature>
<keyword evidence="9" id="KW-0648">Protein biosynthesis</keyword>
<dbReference type="Gene3D" id="3.40.50.800">
    <property type="entry name" value="Anticodon-binding domain"/>
    <property type="match status" value="1"/>
</dbReference>
<evidence type="ECO:0000256" key="9">
    <source>
        <dbReference type="ARBA" id="ARBA00022917"/>
    </source>
</evidence>
<dbReference type="SUPFAM" id="SSF55681">
    <property type="entry name" value="Class II aaRS and biotin synthetases"/>
    <property type="match status" value="1"/>
</dbReference>
<dbReference type="InterPro" id="IPR045864">
    <property type="entry name" value="aa-tRNA-synth_II/BPL/LPL"/>
</dbReference>
<evidence type="ECO:0000256" key="11">
    <source>
        <dbReference type="ARBA" id="ARBA00023146"/>
    </source>
</evidence>
<evidence type="ECO:0000256" key="5">
    <source>
        <dbReference type="ARBA" id="ARBA00022490"/>
    </source>
</evidence>
<keyword evidence="10 14" id="KW-0368">Histidine biosynthesis</keyword>
<keyword evidence="11 18" id="KW-0030">Aminoacyl-tRNA synthetase</keyword>
<dbReference type="RefSeq" id="WP_148895214.1">
    <property type="nucleotide sequence ID" value="NZ_VNIB01000003.1"/>
</dbReference>
<dbReference type="InterPro" id="IPR036621">
    <property type="entry name" value="Anticodon-bd_dom_sf"/>
</dbReference>
<dbReference type="GO" id="GO:0005737">
    <property type="term" value="C:cytoplasm"/>
    <property type="evidence" value="ECO:0007669"/>
    <property type="project" value="UniProtKB-SubCell"/>
</dbReference>
<feature type="binding site" evidence="15">
    <location>
        <position position="116"/>
    </location>
    <ligand>
        <name>L-histidine</name>
        <dbReference type="ChEBI" id="CHEBI:57595"/>
    </ligand>
</feature>
<evidence type="ECO:0000256" key="2">
    <source>
        <dbReference type="ARBA" id="ARBA00004667"/>
    </source>
</evidence>
<evidence type="ECO:0000256" key="8">
    <source>
        <dbReference type="ARBA" id="ARBA00022741"/>
    </source>
</evidence>
<dbReference type="CDD" id="cd00773">
    <property type="entry name" value="HisRS-like_core"/>
    <property type="match status" value="1"/>
</dbReference>
<reference evidence="18 19" key="1">
    <citation type="submission" date="2019-07" db="EMBL/GenBank/DDBJ databases">
        <title>Genomic Encyclopedia of Type Strains, Phase IV (KMG-IV): sequencing the most valuable type-strain genomes for metagenomic binning, comparative biology and taxonomic classification.</title>
        <authorList>
            <person name="Goeker M."/>
        </authorList>
    </citation>
    <scope>NUCLEOTIDE SEQUENCE [LARGE SCALE GENOMIC DNA]</scope>
    <source>
        <strain evidence="18 19">SS015</strain>
    </source>
</reference>
<dbReference type="Proteomes" id="UP000324159">
    <property type="component" value="Unassembled WGS sequence"/>
</dbReference>
<keyword evidence="5 14" id="KW-0963">Cytoplasm</keyword>
<dbReference type="InterPro" id="IPR004516">
    <property type="entry name" value="HisRS/HisZ"/>
</dbReference>
<dbReference type="PANTHER" id="PTHR43707">
    <property type="entry name" value="HISTIDYL-TRNA SYNTHETASE"/>
    <property type="match status" value="1"/>
</dbReference>
<dbReference type="Pfam" id="PF03129">
    <property type="entry name" value="HGTP_anticodon"/>
    <property type="match status" value="1"/>
</dbReference>
<feature type="domain" description="Anticodon-binding" evidence="16">
    <location>
        <begin position="352"/>
        <end position="421"/>
    </location>
</feature>
<dbReference type="GO" id="GO:0004821">
    <property type="term" value="F:histidine-tRNA ligase activity"/>
    <property type="evidence" value="ECO:0007669"/>
    <property type="project" value="UniProtKB-EC"/>
</dbReference>
<evidence type="ECO:0000256" key="7">
    <source>
        <dbReference type="ARBA" id="ARBA00022605"/>
    </source>
</evidence>
<dbReference type="NCBIfam" id="TIGR00443">
    <property type="entry name" value="hisZ_biosyn_reg"/>
    <property type="match status" value="1"/>
</dbReference>
<evidence type="ECO:0000313" key="18">
    <source>
        <dbReference type="EMBL" id="TYO99293.1"/>
    </source>
</evidence>
<comment type="subcellular location">
    <subcellularLocation>
        <location evidence="1 14">Cytoplasm</location>
    </subcellularLocation>
</comment>
<comment type="pathway">
    <text evidence="2 14">Amino-acid biosynthesis; L-histidine biosynthesis; L-histidine from 5-phospho-alpha-D-ribose 1-diphosphate: step 1/9.</text>
</comment>
<dbReference type="EMBL" id="VNIB01000003">
    <property type="protein sequence ID" value="TYO99293.1"/>
    <property type="molecule type" value="Genomic_DNA"/>
</dbReference>
<proteinExistence type="inferred from homology"/>
<keyword evidence="7 14" id="KW-0028">Amino-acid biosynthesis</keyword>
<evidence type="ECO:0000256" key="12">
    <source>
        <dbReference type="ARBA" id="ARBA00025246"/>
    </source>
</evidence>
<feature type="binding site" evidence="15">
    <location>
        <begin position="86"/>
        <end position="88"/>
    </location>
    <ligand>
        <name>L-histidine</name>
        <dbReference type="ChEBI" id="CHEBI:57595"/>
    </ligand>
</feature>
<gene>
    <name evidence="14" type="primary">hisZ</name>
    <name evidence="18" type="ORF">EDC39_103139</name>
</gene>
<name>A0A5D3WM68_9BACT</name>
<dbReference type="Gene3D" id="3.30.930.10">
    <property type="entry name" value="Bira Bifunctional Protein, Domain 2"/>
    <property type="match status" value="1"/>
</dbReference>
<accession>A0A5D3WM68</accession>
<dbReference type="UniPathway" id="UPA00031">
    <property type="reaction ID" value="UER00006"/>
</dbReference>
<evidence type="ECO:0000259" key="17">
    <source>
        <dbReference type="Pfam" id="PF13393"/>
    </source>
</evidence>
<feature type="binding site" evidence="15">
    <location>
        <position position="134"/>
    </location>
    <ligand>
        <name>L-histidine</name>
        <dbReference type="ChEBI" id="CHEBI:57595"/>
    </ligand>
</feature>
<dbReference type="AlphaFoldDB" id="A0A5D3WM68"/>